<evidence type="ECO:0000313" key="1">
    <source>
        <dbReference type="EMBL" id="AYJ80505.1"/>
    </source>
</evidence>
<reference evidence="1 2" key="1">
    <citation type="submission" date="2018-10" db="EMBL/GenBank/DDBJ databases">
        <title>Complete genome sequences of Arcobacter cryaerophilus strains ATCC 43158 and ATCC 49615.</title>
        <authorList>
            <person name="Miller W.G."/>
            <person name="Yee E."/>
            <person name="Bono J.L."/>
        </authorList>
    </citation>
    <scope>NUCLEOTIDE SEQUENCE [LARGE SCALE GENOMIC DNA]</scope>
    <source>
        <strain evidence="1 2">ATCC 43158</strain>
    </source>
</reference>
<dbReference type="KEGG" id="acre:ACRYA_1385"/>
<dbReference type="GeneID" id="56461601"/>
<name>A0AAD0TWH0_9BACT</name>
<dbReference type="AlphaFoldDB" id="A0AAD0TWH0"/>
<dbReference type="EMBL" id="CP032823">
    <property type="protein sequence ID" value="AYJ80505.1"/>
    <property type="molecule type" value="Genomic_DNA"/>
</dbReference>
<gene>
    <name evidence="1" type="ORF">ACRYA_1385</name>
</gene>
<organism evidence="1 2">
    <name type="scientific">Aliarcobacter cryaerophilus ATCC 43158</name>
    <dbReference type="NCBI Taxonomy" id="1032070"/>
    <lineage>
        <taxon>Bacteria</taxon>
        <taxon>Pseudomonadati</taxon>
        <taxon>Campylobacterota</taxon>
        <taxon>Epsilonproteobacteria</taxon>
        <taxon>Campylobacterales</taxon>
        <taxon>Arcobacteraceae</taxon>
        <taxon>Aliarcobacter</taxon>
    </lineage>
</organism>
<accession>A0AAD0TWH0</accession>
<proteinExistence type="predicted"/>
<sequence length="176" mass="21004">MTTDFKITDEIVILKNNEQREEIIAKNGEFIIDTYSGMKLKDIPNRFEFVTNKHDIPDEVYNDIDFMFVKMNSASFKFSEPFVYLPDRRLINAINPTTCGLFDGLLFICNTMKDKEYPTGYLFIRYYKNKLYLIEHFKDLSRSTELYIEFNIFKTRNYKRDLAILVNELYCLQKGE</sequence>
<evidence type="ECO:0000313" key="2">
    <source>
        <dbReference type="Proteomes" id="UP000273809"/>
    </source>
</evidence>
<protein>
    <submittedName>
        <fullName evidence="1">Uncharacterized protein</fullName>
    </submittedName>
</protein>
<dbReference type="Proteomes" id="UP000273809">
    <property type="component" value="Chromosome"/>
</dbReference>
<dbReference type="RefSeq" id="WP_105917957.1">
    <property type="nucleotide sequence ID" value="NZ_CP021072.1"/>
</dbReference>